<name>A0AAQ3QB24_9LILI</name>
<evidence type="ECO:0000313" key="2">
    <source>
        <dbReference type="EMBL" id="WOL04199.1"/>
    </source>
</evidence>
<proteinExistence type="predicted"/>
<dbReference type="AlphaFoldDB" id="A0AAQ3QB24"/>
<keyword evidence="3" id="KW-1185">Reference proteome</keyword>
<dbReference type="EMBL" id="CP136893">
    <property type="protein sequence ID" value="WOL04199.1"/>
    <property type="molecule type" value="Genomic_DNA"/>
</dbReference>
<dbReference type="Proteomes" id="UP001327560">
    <property type="component" value="Chromosome 4"/>
</dbReference>
<evidence type="ECO:0000313" key="3">
    <source>
        <dbReference type="Proteomes" id="UP001327560"/>
    </source>
</evidence>
<feature type="region of interest" description="Disordered" evidence="1">
    <location>
        <begin position="12"/>
        <end position="50"/>
    </location>
</feature>
<protein>
    <submittedName>
        <fullName evidence="2">Uncharacterized protein</fullName>
    </submittedName>
</protein>
<sequence>MRVIVRKALRQVARNGDQPQRRNKGVPFCGIDLPLRNPNPPRPRKDRGERCGCGGNPRLGFIGCDEAGKPRLGAAAVAVRVVAIARPPLFLRFLFLSPMRLSPYSILLNAKTHGER</sequence>
<accession>A0AAQ3QB24</accession>
<evidence type="ECO:0000256" key="1">
    <source>
        <dbReference type="SAM" id="MobiDB-lite"/>
    </source>
</evidence>
<gene>
    <name evidence="2" type="ORF">Cni_G12920</name>
</gene>
<organism evidence="2 3">
    <name type="scientific">Canna indica</name>
    <name type="common">Indian-shot</name>
    <dbReference type="NCBI Taxonomy" id="4628"/>
    <lineage>
        <taxon>Eukaryota</taxon>
        <taxon>Viridiplantae</taxon>
        <taxon>Streptophyta</taxon>
        <taxon>Embryophyta</taxon>
        <taxon>Tracheophyta</taxon>
        <taxon>Spermatophyta</taxon>
        <taxon>Magnoliopsida</taxon>
        <taxon>Liliopsida</taxon>
        <taxon>Zingiberales</taxon>
        <taxon>Cannaceae</taxon>
        <taxon>Canna</taxon>
    </lineage>
</organism>
<reference evidence="2 3" key="1">
    <citation type="submission" date="2023-10" db="EMBL/GenBank/DDBJ databases">
        <title>Chromosome-scale genome assembly provides insights into flower coloration mechanisms of Canna indica.</title>
        <authorList>
            <person name="Li C."/>
        </authorList>
    </citation>
    <scope>NUCLEOTIDE SEQUENCE [LARGE SCALE GENOMIC DNA]</scope>
    <source>
        <tissue evidence="2">Flower</tissue>
    </source>
</reference>